<keyword evidence="6" id="KW-1185">Reference proteome</keyword>
<dbReference type="PROSITE" id="PS00940">
    <property type="entry name" value="GAMMA_THIONIN"/>
    <property type="match status" value="1"/>
</dbReference>
<evidence type="ECO:0000313" key="6">
    <source>
        <dbReference type="Proteomes" id="UP001341281"/>
    </source>
</evidence>
<dbReference type="Pfam" id="PF00304">
    <property type="entry name" value="Gamma-thionin"/>
    <property type="match status" value="1"/>
</dbReference>
<dbReference type="Proteomes" id="UP001341281">
    <property type="component" value="Chromosome 01"/>
</dbReference>
<organism evidence="4 6">
    <name type="scientific">Paspalum notatum var. saurae</name>
    <dbReference type="NCBI Taxonomy" id="547442"/>
    <lineage>
        <taxon>Eukaryota</taxon>
        <taxon>Viridiplantae</taxon>
        <taxon>Streptophyta</taxon>
        <taxon>Embryophyta</taxon>
        <taxon>Tracheophyta</taxon>
        <taxon>Spermatophyta</taxon>
        <taxon>Magnoliopsida</taxon>
        <taxon>Liliopsida</taxon>
        <taxon>Poales</taxon>
        <taxon>Poaceae</taxon>
        <taxon>PACMAD clade</taxon>
        <taxon>Panicoideae</taxon>
        <taxon>Andropogonodae</taxon>
        <taxon>Paspaleae</taxon>
        <taxon>Paspalinae</taxon>
        <taxon>Paspalum</taxon>
    </lineage>
</organism>
<feature type="domain" description="Knottins-like" evidence="3">
    <location>
        <begin position="36"/>
        <end position="84"/>
    </location>
</feature>
<dbReference type="Gene3D" id="3.30.30.10">
    <property type="entry name" value="Knottin, scorpion toxin-like"/>
    <property type="match status" value="1"/>
</dbReference>
<dbReference type="GO" id="GO:0006952">
    <property type="term" value="P:defense response"/>
    <property type="evidence" value="ECO:0007669"/>
    <property type="project" value="InterPro"/>
</dbReference>
<dbReference type="InterPro" id="IPR036574">
    <property type="entry name" value="Scorpion_toxin-like_sf"/>
</dbReference>
<sequence length="88" mass="9657">MDSSRRNILASAAVLLLIVCMATEMMLVQAHDVVKNCMFGSKDFKGWCMSNKKCNSVCLNEASRNLRGQCDGPIGRECVCIAPCLNKN</sequence>
<evidence type="ECO:0000313" key="5">
    <source>
        <dbReference type="EMBL" id="WVZ49469.1"/>
    </source>
</evidence>
<evidence type="ECO:0000313" key="4">
    <source>
        <dbReference type="EMBL" id="WVZ49285.1"/>
    </source>
</evidence>
<feature type="chain" id="PRO_5044712162" description="Knottins-like domain-containing protein" evidence="2">
    <location>
        <begin position="31"/>
        <end position="88"/>
    </location>
</feature>
<dbReference type="EMBL" id="CP144745">
    <property type="protein sequence ID" value="WVZ49285.1"/>
    <property type="molecule type" value="Genomic_DNA"/>
</dbReference>
<gene>
    <name evidence="4" type="ORF">U9M48_000654</name>
    <name evidence="5" type="ORF">U9M48_000827</name>
</gene>
<evidence type="ECO:0000259" key="3">
    <source>
        <dbReference type="SMART" id="SM00505"/>
    </source>
</evidence>
<keyword evidence="1" id="KW-1015">Disulfide bond</keyword>
<dbReference type="SUPFAM" id="SSF57095">
    <property type="entry name" value="Scorpion toxin-like"/>
    <property type="match status" value="1"/>
</dbReference>
<evidence type="ECO:0000256" key="1">
    <source>
        <dbReference type="ARBA" id="ARBA00023157"/>
    </source>
</evidence>
<proteinExistence type="predicted"/>
<feature type="signal peptide" evidence="2">
    <location>
        <begin position="1"/>
        <end position="30"/>
    </location>
</feature>
<accession>A0AAQ3PE58</accession>
<evidence type="ECO:0000256" key="2">
    <source>
        <dbReference type="SAM" id="SignalP"/>
    </source>
</evidence>
<dbReference type="InterPro" id="IPR008176">
    <property type="entry name" value="Defensin_plant"/>
</dbReference>
<protein>
    <recommendedName>
        <fullName evidence="3">Knottins-like domain-containing protein</fullName>
    </recommendedName>
</protein>
<keyword evidence="2" id="KW-0732">Signal</keyword>
<dbReference type="AlphaFoldDB" id="A0AAQ3PE58"/>
<reference evidence="4 6" key="1">
    <citation type="submission" date="2024-02" db="EMBL/GenBank/DDBJ databases">
        <title>High-quality chromosome-scale genome assembly of Pensacola bahiagrass (Paspalum notatum Flugge var. saurae).</title>
        <authorList>
            <person name="Vega J.M."/>
            <person name="Podio M."/>
            <person name="Orjuela J."/>
            <person name="Siena L.A."/>
            <person name="Pessino S.C."/>
            <person name="Combes M.C."/>
            <person name="Mariac C."/>
            <person name="Albertini E."/>
            <person name="Pupilli F."/>
            <person name="Ortiz J.P.A."/>
            <person name="Leblanc O."/>
        </authorList>
    </citation>
    <scope>NUCLEOTIDE SEQUENCE [LARGE SCALE GENOMIC DNA]</scope>
    <source>
        <strain evidence="4">R1</strain>
        <tissue evidence="4">Leaf</tissue>
    </source>
</reference>
<dbReference type="SMART" id="SM00505">
    <property type="entry name" value="Knot1"/>
    <property type="match status" value="1"/>
</dbReference>
<dbReference type="InterPro" id="IPR003614">
    <property type="entry name" value="Knottins"/>
</dbReference>
<name>A0AAQ3PE58_PASNO</name>
<dbReference type="EMBL" id="CP144745">
    <property type="protein sequence ID" value="WVZ49469.1"/>
    <property type="molecule type" value="Genomic_DNA"/>
</dbReference>